<evidence type="ECO:0000313" key="2">
    <source>
        <dbReference type="Proteomes" id="UP000807306"/>
    </source>
</evidence>
<evidence type="ECO:0008006" key="3">
    <source>
        <dbReference type="Google" id="ProtNLM"/>
    </source>
</evidence>
<protein>
    <recommendedName>
        <fullName evidence="3">F-box domain-containing protein</fullName>
    </recommendedName>
</protein>
<proteinExistence type="predicted"/>
<organism evidence="1 2">
    <name type="scientific">Crepidotus variabilis</name>
    <dbReference type="NCBI Taxonomy" id="179855"/>
    <lineage>
        <taxon>Eukaryota</taxon>
        <taxon>Fungi</taxon>
        <taxon>Dikarya</taxon>
        <taxon>Basidiomycota</taxon>
        <taxon>Agaricomycotina</taxon>
        <taxon>Agaricomycetes</taxon>
        <taxon>Agaricomycetidae</taxon>
        <taxon>Agaricales</taxon>
        <taxon>Agaricineae</taxon>
        <taxon>Crepidotaceae</taxon>
        <taxon>Crepidotus</taxon>
    </lineage>
</organism>
<dbReference type="Proteomes" id="UP000807306">
    <property type="component" value="Unassembled WGS sequence"/>
</dbReference>
<gene>
    <name evidence="1" type="ORF">CPB83DRAFT_865474</name>
</gene>
<keyword evidence="2" id="KW-1185">Reference proteome</keyword>
<dbReference type="SUPFAM" id="SSF52047">
    <property type="entry name" value="RNI-like"/>
    <property type="match status" value="1"/>
</dbReference>
<dbReference type="AlphaFoldDB" id="A0A9P6JHQ6"/>
<evidence type="ECO:0000313" key="1">
    <source>
        <dbReference type="EMBL" id="KAF9521523.1"/>
    </source>
</evidence>
<reference evidence="1" key="1">
    <citation type="submission" date="2020-11" db="EMBL/GenBank/DDBJ databases">
        <authorList>
            <consortium name="DOE Joint Genome Institute"/>
            <person name="Ahrendt S."/>
            <person name="Riley R."/>
            <person name="Andreopoulos W."/>
            <person name="Labutti K."/>
            <person name="Pangilinan J."/>
            <person name="Ruiz-Duenas F.J."/>
            <person name="Barrasa J.M."/>
            <person name="Sanchez-Garcia M."/>
            <person name="Camarero S."/>
            <person name="Miyauchi S."/>
            <person name="Serrano A."/>
            <person name="Linde D."/>
            <person name="Babiker R."/>
            <person name="Drula E."/>
            <person name="Ayuso-Fernandez I."/>
            <person name="Pacheco R."/>
            <person name="Padilla G."/>
            <person name="Ferreira P."/>
            <person name="Barriuso J."/>
            <person name="Kellner H."/>
            <person name="Castanera R."/>
            <person name="Alfaro M."/>
            <person name="Ramirez L."/>
            <person name="Pisabarro A.G."/>
            <person name="Kuo A."/>
            <person name="Tritt A."/>
            <person name="Lipzen A."/>
            <person name="He G."/>
            <person name="Yan M."/>
            <person name="Ng V."/>
            <person name="Cullen D."/>
            <person name="Martin F."/>
            <person name="Rosso M.-N."/>
            <person name="Henrissat B."/>
            <person name="Hibbett D."/>
            <person name="Martinez A.T."/>
            <person name="Grigoriev I.V."/>
        </authorList>
    </citation>
    <scope>NUCLEOTIDE SEQUENCE</scope>
    <source>
        <strain evidence="1">CBS 506.95</strain>
    </source>
</reference>
<sequence length="499" mass="55433">MPSLPAEVAHRILATNSLNRRDLLSTCLASKYLYSLAIRLLWAQHQSNIAPLIMLLGCDCGSQPSERPKCLQCSSELDSLHVHAQFMAKLHVIDSDIPLIAALLQVTARPLCPNISNLTVNARGEKLDFTPFCSLLRHSPLTHIIIRSSPHNSSQFSKAFDGILQLRRDHIQFLDMTLAHLEKPIWLDSFSALSQLKLETVNVPGISFYRMLSKCPQLDGLTLRLVDSFVEEKFLEEGLIMDLSTLTELKIFDFTEDVTVNVFSVVSFSKLLALHISLPQPPTSTALLDIFDALAQTSRMLKSLSVDVGEVIDYGEFGDGYSDEAVSYDTLSPLLALTGLEEFSLTPNIACDGFSDGQLKMLATAWPNLRHFAITGEFFRIPRPIATSASIQCFLHTCPNLQSLCYPHIASHIELSPASPHQPFPNITSIGRIYGHRHMKSLISWMSSCLPNLLILSIDSRLEGVVERDCIWGRAQLKFESDVLDGIEDEEDGEEAESG</sequence>
<dbReference type="InterPro" id="IPR032675">
    <property type="entry name" value="LRR_dom_sf"/>
</dbReference>
<accession>A0A9P6JHQ6</accession>
<name>A0A9P6JHQ6_9AGAR</name>
<dbReference type="EMBL" id="MU158036">
    <property type="protein sequence ID" value="KAF9521523.1"/>
    <property type="molecule type" value="Genomic_DNA"/>
</dbReference>
<comment type="caution">
    <text evidence="1">The sequence shown here is derived from an EMBL/GenBank/DDBJ whole genome shotgun (WGS) entry which is preliminary data.</text>
</comment>
<dbReference type="Gene3D" id="3.80.10.10">
    <property type="entry name" value="Ribonuclease Inhibitor"/>
    <property type="match status" value="1"/>
</dbReference>